<name>X5DHI2_9CORY</name>
<protein>
    <recommendedName>
        <fullName evidence="4">ABC transporter permease</fullName>
    </recommendedName>
</protein>
<dbReference type="EMBL" id="CP006842">
    <property type="protein sequence ID" value="AHW62493.1"/>
    <property type="molecule type" value="Genomic_DNA"/>
</dbReference>
<feature type="transmembrane region" description="Helical" evidence="1">
    <location>
        <begin position="193"/>
        <end position="213"/>
    </location>
</feature>
<keyword evidence="3" id="KW-1185">Reference proteome</keyword>
<keyword evidence="1" id="KW-0472">Membrane</keyword>
<feature type="transmembrane region" description="Helical" evidence="1">
    <location>
        <begin position="159"/>
        <end position="181"/>
    </location>
</feature>
<feature type="transmembrane region" description="Helical" evidence="1">
    <location>
        <begin position="126"/>
        <end position="147"/>
    </location>
</feature>
<keyword evidence="1" id="KW-1133">Transmembrane helix</keyword>
<dbReference type="RefSeq" id="WP_052540503.1">
    <property type="nucleotide sequence ID" value="NZ_CP006842.1"/>
</dbReference>
<dbReference type="eggNOG" id="COG0842">
    <property type="taxonomic scope" value="Bacteria"/>
</dbReference>
<evidence type="ECO:0000256" key="1">
    <source>
        <dbReference type="SAM" id="Phobius"/>
    </source>
</evidence>
<evidence type="ECO:0000313" key="2">
    <source>
        <dbReference type="EMBL" id="AHW62493.1"/>
    </source>
</evidence>
<evidence type="ECO:0008006" key="4">
    <source>
        <dbReference type="Google" id="ProtNLM"/>
    </source>
</evidence>
<accession>X5DHI2</accession>
<dbReference type="AlphaFoldDB" id="X5DHI2"/>
<dbReference type="Proteomes" id="UP000023703">
    <property type="component" value="Chromosome"/>
</dbReference>
<keyword evidence="1" id="KW-0812">Transmembrane</keyword>
<gene>
    <name evidence="2" type="ORF">CGLY_00225</name>
</gene>
<feature type="transmembrane region" description="Helical" evidence="1">
    <location>
        <begin position="220"/>
        <end position="242"/>
    </location>
</feature>
<dbReference type="HOGENOM" id="CLU_045983_2_0_11"/>
<organism evidence="2 3">
    <name type="scientific">Corynebacterium glyciniphilum AJ 3170</name>
    <dbReference type="NCBI Taxonomy" id="1404245"/>
    <lineage>
        <taxon>Bacteria</taxon>
        <taxon>Bacillati</taxon>
        <taxon>Actinomycetota</taxon>
        <taxon>Actinomycetes</taxon>
        <taxon>Mycobacteriales</taxon>
        <taxon>Corynebacteriaceae</taxon>
        <taxon>Corynebacterium</taxon>
    </lineage>
</organism>
<dbReference type="STRING" id="1404245.CGLY_00225"/>
<reference evidence="2 3" key="1">
    <citation type="journal article" date="2015" name="Int. J. Syst. Evol. Microbiol.">
        <title>Revisiting Corynebacterium glyciniphilum (ex Kubota et al., 1972) sp. nov., nom. rev., isolated from putrefied banana.</title>
        <authorList>
            <person name="Al-Dilaimi A."/>
            <person name="Bednarz H."/>
            <person name="Lomker A."/>
            <person name="Niehaus K."/>
            <person name="Kalinowski J."/>
            <person name="Ruckert C."/>
        </authorList>
    </citation>
    <scope>NUCLEOTIDE SEQUENCE [LARGE SCALE GENOMIC DNA]</scope>
    <source>
        <strain evidence="2">AJ 3170</strain>
    </source>
</reference>
<dbReference type="KEGG" id="cgy:CGLY_00225"/>
<feature type="transmembrane region" description="Helical" evidence="1">
    <location>
        <begin position="277"/>
        <end position="296"/>
    </location>
</feature>
<sequence length="314" mass="32094">MKTTLKLGGIILGLTAAVTLMLLSFLAPQMNSGPDNIPVAVSAPEPVVGQLSENVEVTSYDDPADARQAVLDRDAVGAVTVTPDGATVYTASGAGQPYTQVLTGVAEGMDAQVKDLAPTTQDDPNAGGLSALALPLAFGGMVSAAVLSITMKKRYGLRIIGSVVFSLLAGLAVGAVLQFGFGTFDGNYWETAGVLALGIAGTSLFVLGLEALIGFPGLGIGALLTLFVSNPLSGIATGWQWLPSPWGAIGQYLPIGAAGNATRSVAFFDGAGIAHSVWVLLAWVVLGMGLVGLAALRYHRFTSRLSAEKHPAEA</sequence>
<proteinExistence type="predicted"/>
<evidence type="ECO:0000313" key="3">
    <source>
        <dbReference type="Proteomes" id="UP000023703"/>
    </source>
</evidence>
<feature type="transmembrane region" description="Helical" evidence="1">
    <location>
        <begin position="7"/>
        <end position="27"/>
    </location>
</feature>